<name>A0A2V2N3F9_9EURY</name>
<dbReference type="PANTHER" id="PTHR34822:SF1">
    <property type="entry name" value="GRPB FAMILY PROTEIN"/>
    <property type="match status" value="1"/>
</dbReference>
<evidence type="ECO:0000313" key="2">
    <source>
        <dbReference type="Proteomes" id="UP000245657"/>
    </source>
</evidence>
<organism evidence="1 2">
    <name type="scientific">Methanospirillum lacunae</name>
    <dbReference type="NCBI Taxonomy" id="668570"/>
    <lineage>
        <taxon>Archaea</taxon>
        <taxon>Methanobacteriati</taxon>
        <taxon>Methanobacteriota</taxon>
        <taxon>Stenosarchaea group</taxon>
        <taxon>Methanomicrobia</taxon>
        <taxon>Methanomicrobiales</taxon>
        <taxon>Methanospirillaceae</taxon>
        <taxon>Methanospirillum</taxon>
    </lineage>
</organism>
<dbReference type="Gene3D" id="3.30.460.10">
    <property type="entry name" value="Beta Polymerase, domain 2"/>
    <property type="match status" value="1"/>
</dbReference>
<dbReference type="AlphaFoldDB" id="A0A2V2N3F9"/>
<comment type="caution">
    <text evidence="1">The sequence shown here is derived from an EMBL/GenBank/DDBJ whole genome shotgun (WGS) entry which is preliminary data.</text>
</comment>
<proteinExistence type="predicted"/>
<dbReference type="Proteomes" id="UP000245657">
    <property type="component" value="Unassembled WGS sequence"/>
</dbReference>
<dbReference type="InterPro" id="IPR043519">
    <property type="entry name" value="NT_sf"/>
</dbReference>
<evidence type="ECO:0008006" key="3">
    <source>
        <dbReference type="Google" id="ProtNLM"/>
    </source>
</evidence>
<evidence type="ECO:0000313" key="1">
    <source>
        <dbReference type="EMBL" id="PWR74724.1"/>
    </source>
</evidence>
<dbReference type="EMBL" id="QGMY01000001">
    <property type="protein sequence ID" value="PWR74724.1"/>
    <property type="molecule type" value="Genomic_DNA"/>
</dbReference>
<dbReference type="InterPro" id="IPR007344">
    <property type="entry name" value="GrpB/CoaE"/>
</dbReference>
<dbReference type="SUPFAM" id="SSF81301">
    <property type="entry name" value="Nucleotidyltransferase"/>
    <property type="match status" value="1"/>
</dbReference>
<accession>A0A2V2N3F9</accession>
<reference evidence="1 2" key="1">
    <citation type="submission" date="2018-05" db="EMBL/GenBank/DDBJ databases">
        <title>Draft genome of Methanospirillum lacunae Ki8-1.</title>
        <authorList>
            <person name="Dueholm M.S."/>
            <person name="Nielsen P.H."/>
            <person name="Bakmann L.F."/>
            <person name="Otzen D.E."/>
        </authorList>
    </citation>
    <scope>NUCLEOTIDE SEQUENCE [LARGE SCALE GENOMIC DNA]</scope>
    <source>
        <strain evidence="1 2">Ki8-1</strain>
    </source>
</reference>
<protein>
    <recommendedName>
        <fullName evidence="3">GrpB family protein</fullName>
    </recommendedName>
</protein>
<dbReference type="Pfam" id="PF04229">
    <property type="entry name" value="GrpB"/>
    <property type="match status" value="1"/>
</dbReference>
<keyword evidence="2" id="KW-1185">Reference proteome</keyword>
<gene>
    <name evidence="1" type="ORF">DK846_00285</name>
</gene>
<dbReference type="PANTHER" id="PTHR34822">
    <property type="entry name" value="GRPB DOMAIN PROTEIN (AFU_ORTHOLOGUE AFUA_1G01530)"/>
    <property type="match status" value="1"/>
</dbReference>
<sequence>MVHFTDMRTITIVQADPRWEEEFSKIKAMISGHIGDLIIGIEHVGSTSVPGLRAKPIIDIDVVIEDMTCFPAIIERLNHAGFDHEGNLGIEGREAFKRRFDDGFMPYHLYVCPTDSKGYREHIAFRDYLRSHPDASREYERIKQGLARLYPHDIDRYLSGKNNFIKEILKEALYGNEKDI</sequence>